<dbReference type="Proteomes" id="UP000012174">
    <property type="component" value="Unassembled WGS sequence"/>
</dbReference>
<name>M7T0D6_EUTLA</name>
<sequence>MNQGLRALKLEQDMQREEQLRLEEEEEAENYRIEERRRRKKAAQAQRQRDGGRRGQDDMEREIERQVLERYSRRASGDAGLRGSNGRDLETTLRDLIADARGREYPQGRQDYRADDIERLIDLLRNRDRLQDSQVPLARLLDEQTGSADRDRILRRLDDMMYHQRRIEETVGELLYRVDTVSGRVVNGAARLPNPHAPRLPEIERVTTASSSRQSRDEEIQSLRHSLQHLPMSRDPQVPLPPDIEELLSKQSTEATLQALRHRSRPGSPVGSDEYPGGTRYRDTRRKGTKVHQSRGLRQRMHPNNQVEEDTEDILSDESGQGYGLVQQRQSRRPVRGGGGGGGGGGRAEDIGIISAADEVAIETQPARSGRRPRGLRIRPATAESAIDLRGRSRSRPVEVRNGRRSAPIAEFEESDDDDDESWGDPNPFSRAPSRAPSQHYAAPSRSASRPMRAGTTGVRRKPRAPSPPPMV</sequence>
<keyword evidence="3" id="KW-1185">Reference proteome</keyword>
<gene>
    <name evidence="2" type="ORF">UCREL1_9771</name>
</gene>
<feature type="compositionally biased region" description="Basic and acidic residues" evidence="1">
    <location>
        <begin position="8"/>
        <end position="22"/>
    </location>
</feature>
<dbReference type="EMBL" id="KB707241">
    <property type="protein sequence ID" value="EMR63306.1"/>
    <property type="molecule type" value="Genomic_DNA"/>
</dbReference>
<accession>M7T0D6</accession>
<evidence type="ECO:0000256" key="1">
    <source>
        <dbReference type="SAM" id="MobiDB-lite"/>
    </source>
</evidence>
<evidence type="ECO:0000313" key="3">
    <source>
        <dbReference type="Proteomes" id="UP000012174"/>
    </source>
</evidence>
<proteinExistence type="predicted"/>
<feature type="compositionally biased region" description="Gly residues" evidence="1">
    <location>
        <begin position="336"/>
        <end position="346"/>
    </location>
</feature>
<dbReference type="AlphaFoldDB" id="M7T0D6"/>
<feature type="region of interest" description="Disordered" evidence="1">
    <location>
        <begin position="257"/>
        <end position="472"/>
    </location>
</feature>
<evidence type="ECO:0000313" key="2">
    <source>
        <dbReference type="EMBL" id="EMR63306.1"/>
    </source>
</evidence>
<feature type="compositionally biased region" description="Basic and acidic residues" evidence="1">
    <location>
        <begin position="47"/>
        <end position="61"/>
    </location>
</feature>
<reference evidence="3" key="1">
    <citation type="journal article" date="2013" name="Genome Announc.">
        <title>Draft genome sequence of the grapevine dieback fungus Eutypa lata UCR-EL1.</title>
        <authorList>
            <person name="Blanco-Ulate B."/>
            <person name="Rolshausen P.E."/>
            <person name="Cantu D."/>
        </authorList>
    </citation>
    <scope>NUCLEOTIDE SEQUENCE [LARGE SCALE GENOMIC DNA]</scope>
    <source>
        <strain evidence="3">UCR-EL1</strain>
    </source>
</reference>
<feature type="compositionally biased region" description="Acidic residues" evidence="1">
    <location>
        <begin position="411"/>
        <end position="423"/>
    </location>
</feature>
<protein>
    <submittedName>
        <fullName evidence="2">Uncharacterized protein</fullName>
    </submittedName>
</protein>
<feature type="region of interest" description="Disordered" evidence="1">
    <location>
        <begin position="1"/>
        <end position="61"/>
    </location>
</feature>
<dbReference type="OrthoDB" id="4763611at2759"/>
<organism evidence="2 3">
    <name type="scientific">Eutypa lata (strain UCR-EL1)</name>
    <name type="common">Grapevine dieback disease fungus</name>
    <name type="synonym">Eutypa armeniacae</name>
    <dbReference type="NCBI Taxonomy" id="1287681"/>
    <lineage>
        <taxon>Eukaryota</taxon>
        <taxon>Fungi</taxon>
        <taxon>Dikarya</taxon>
        <taxon>Ascomycota</taxon>
        <taxon>Pezizomycotina</taxon>
        <taxon>Sordariomycetes</taxon>
        <taxon>Xylariomycetidae</taxon>
        <taxon>Xylariales</taxon>
        <taxon>Diatrypaceae</taxon>
        <taxon>Eutypa</taxon>
    </lineage>
</organism>
<feature type="compositionally biased region" description="Basic and acidic residues" evidence="1">
    <location>
        <begin position="387"/>
        <end position="402"/>
    </location>
</feature>
<feature type="compositionally biased region" description="Acidic residues" evidence="1">
    <location>
        <begin position="307"/>
        <end position="316"/>
    </location>
</feature>
<feature type="compositionally biased region" description="Basic residues" evidence="1">
    <location>
        <begin position="283"/>
        <end position="301"/>
    </location>
</feature>
<dbReference type="KEGG" id="ela:UCREL1_9771"/>
<dbReference type="HOGENOM" id="CLU_578738_0_0_1"/>
<feature type="region of interest" description="Disordered" evidence="1">
    <location>
        <begin position="189"/>
        <end position="221"/>
    </location>
</feature>